<dbReference type="InterPro" id="IPR020821">
    <property type="entry name" value="ENPP1-3/EXOG-like_nuc-like"/>
</dbReference>
<evidence type="ECO:0000313" key="12">
    <source>
        <dbReference type="Proteomes" id="UP000460135"/>
    </source>
</evidence>
<evidence type="ECO:0000256" key="1">
    <source>
        <dbReference type="PIRSR" id="PIRSR640255-1"/>
    </source>
</evidence>
<dbReference type="PANTHER" id="PTHR13966:SF5">
    <property type="entry name" value="ENDONUCLEASE G, MITOCHONDRIAL"/>
    <property type="match status" value="1"/>
</dbReference>
<dbReference type="InterPro" id="IPR013783">
    <property type="entry name" value="Ig-like_fold"/>
</dbReference>
<dbReference type="Gene3D" id="2.60.40.10">
    <property type="entry name" value="Immunoglobulins"/>
    <property type="match status" value="1"/>
</dbReference>
<dbReference type="SUPFAM" id="SSF54060">
    <property type="entry name" value="His-Me finger endonucleases"/>
    <property type="match status" value="1"/>
</dbReference>
<dbReference type="InterPro" id="IPR040255">
    <property type="entry name" value="Non-specific_endonuclease"/>
</dbReference>
<dbReference type="InterPro" id="IPR001604">
    <property type="entry name" value="Endo_G_ENPP1-like_dom"/>
</dbReference>
<feature type="active site" description="Proton acceptor" evidence="1">
    <location>
        <position position="226"/>
    </location>
</feature>
<feature type="domain" description="ENPP1-3/EXOG-like endonuclease/phosphodiesterase" evidence="4">
    <location>
        <begin position="165"/>
        <end position="370"/>
    </location>
</feature>
<evidence type="ECO:0000259" key="4">
    <source>
        <dbReference type="SMART" id="SM00477"/>
    </source>
</evidence>
<dbReference type="Proteomes" id="UP000460135">
    <property type="component" value="Unassembled WGS sequence"/>
</dbReference>
<dbReference type="SMART" id="SM00477">
    <property type="entry name" value="NUC"/>
    <property type="match status" value="1"/>
</dbReference>
<dbReference type="InterPro" id="IPR044929">
    <property type="entry name" value="DNA/RNA_non-sp_Endonuclease_sf"/>
</dbReference>
<dbReference type="PANTHER" id="PTHR13966">
    <property type="entry name" value="ENDONUCLEASE RELATED"/>
    <property type="match status" value="1"/>
</dbReference>
<reference evidence="7" key="3">
    <citation type="submission" date="2022-10" db="EMBL/GenBank/DDBJ databases">
        <title>Human gut microbiome strain richness.</title>
        <authorList>
            <person name="Chen-Liaw A."/>
        </authorList>
    </citation>
    <scope>NUCLEOTIDE SEQUENCE</scope>
    <source>
        <strain evidence="7">F7_m1001271B151109d0_201107</strain>
    </source>
</reference>
<feature type="signal peptide" evidence="3">
    <location>
        <begin position="1"/>
        <end position="18"/>
    </location>
</feature>
<dbReference type="Pfam" id="PF01223">
    <property type="entry name" value="Endonuclease_NS"/>
    <property type="match status" value="1"/>
</dbReference>
<protein>
    <submittedName>
        <fullName evidence="7 8">Endonuclease</fullName>
    </submittedName>
</protein>
<name>A0A1Y4PCF4_BACOV</name>
<dbReference type="GO" id="GO:0046872">
    <property type="term" value="F:metal ion binding"/>
    <property type="evidence" value="ECO:0007669"/>
    <property type="project" value="UniProtKB-KW"/>
</dbReference>
<comment type="caution">
    <text evidence="8">The sequence shown here is derived from an EMBL/GenBank/DDBJ whole genome shotgun (WGS) entry which is preliminary data.</text>
</comment>
<dbReference type="RefSeq" id="WP_004299559.1">
    <property type="nucleotide sequence ID" value="NZ_BAABYJ010000002.1"/>
</dbReference>
<evidence type="ECO:0000259" key="5">
    <source>
        <dbReference type="SMART" id="SM00892"/>
    </source>
</evidence>
<keyword evidence="2" id="KW-0479">Metal-binding</keyword>
<evidence type="ECO:0000256" key="3">
    <source>
        <dbReference type="SAM" id="SignalP"/>
    </source>
</evidence>
<feature type="binding site" evidence="2">
    <location>
        <position position="258"/>
    </location>
    <ligand>
        <name>Mg(2+)</name>
        <dbReference type="ChEBI" id="CHEBI:18420"/>
        <note>catalytic</note>
    </ligand>
</feature>
<feature type="domain" description="DNA/RNA non-specific endonuclease/pyrophosphatase/phosphodiesterase" evidence="5">
    <location>
        <begin position="164"/>
        <end position="370"/>
    </location>
</feature>
<keyword evidence="3" id="KW-0732">Signal</keyword>
<dbReference type="PROSITE" id="PS51257">
    <property type="entry name" value="PROKAR_LIPOPROTEIN"/>
    <property type="match status" value="1"/>
</dbReference>
<keyword evidence="8" id="KW-0540">Nuclease</keyword>
<dbReference type="Proteomes" id="UP000283329">
    <property type="component" value="Unassembled WGS sequence"/>
</dbReference>
<dbReference type="InterPro" id="IPR044925">
    <property type="entry name" value="His-Me_finger_sf"/>
</dbReference>
<organism evidence="8 10">
    <name type="scientific">Bacteroides ovatus</name>
    <dbReference type="NCBI Taxonomy" id="28116"/>
    <lineage>
        <taxon>Bacteria</taxon>
        <taxon>Pseudomonadati</taxon>
        <taxon>Bacteroidota</taxon>
        <taxon>Bacteroidia</taxon>
        <taxon>Bacteroidales</taxon>
        <taxon>Bacteroidaceae</taxon>
        <taxon>Bacteroides</taxon>
    </lineage>
</organism>
<evidence type="ECO:0000313" key="7">
    <source>
        <dbReference type="EMBL" id="MDC2409416.1"/>
    </source>
</evidence>
<dbReference type="CDD" id="cd14948">
    <property type="entry name" value="BACON"/>
    <property type="match status" value="1"/>
</dbReference>
<keyword evidence="8" id="KW-0378">Hydrolase</keyword>
<dbReference type="EMBL" id="VWLX01000039">
    <property type="protein sequence ID" value="KAA3796954.1"/>
    <property type="molecule type" value="Genomic_DNA"/>
</dbReference>
<dbReference type="AlphaFoldDB" id="A0A1Y4PCF4"/>
<keyword evidence="8" id="KW-0255">Endonuclease</keyword>
<accession>A0A1Y4PCF4</accession>
<dbReference type="Gene3D" id="3.40.570.10">
    <property type="entry name" value="Extracellular Endonuclease, subunit A"/>
    <property type="match status" value="1"/>
</dbReference>
<dbReference type="GeneID" id="29456138"/>
<dbReference type="EMBL" id="JAQNWR010000011">
    <property type="protein sequence ID" value="MDC2409416.1"/>
    <property type="molecule type" value="Genomic_DNA"/>
</dbReference>
<reference evidence="10 11" key="1">
    <citation type="submission" date="2018-08" db="EMBL/GenBank/DDBJ databases">
        <title>A genome reference for cultivated species of the human gut microbiota.</title>
        <authorList>
            <person name="Zou Y."/>
            <person name="Xue W."/>
            <person name="Luo G."/>
        </authorList>
    </citation>
    <scope>NUCLEOTIDE SEQUENCE [LARGE SCALE GENOMIC DNA]</scope>
    <source>
        <strain evidence="8 10">AF20-9LB</strain>
        <strain evidence="9 11">AM17-48</strain>
    </source>
</reference>
<dbReference type="Proteomes" id="UP000266492">
    <property type="component" value="Unassembled WGS sequence"/>
</dbReference>
<dbReference type="KEGG" id="boa:Bovatus_03672"/>
<reference evidence="6 12" key="2">
    <citation type="journal article" date="2019" name="Nat. Med.">
        <title>A library of human gut bacterial isolates paired with longitudinal multiomics data enables mechanistic microbiome research.</title>
        <authorList>
            <person name="Poyet M."/>
            <person name="Groussin M."/>
            <person name="Gibbons S.M."/>
            <person name="Avila-Pacheco J."/>
            <person name="Jiang X."/>
            <person name="Kearney S.M."/>
            <person name="Perrotta A.R."/>
            <person name="Berdy B."/>
            <person name="Zhao S."/>
            <person name="Lieberman T.D."/>
            <person name="Swanson P.K."/>
            <person name="Smith M."/>
            <person name="Roesemann S."/>
            <person name="Alexander J.E."/>
            <person name="Rich S.A."/>
            <person name="Livny J."/>
            <person name="Vlamakis H."/>
            <person name="Clish C."/>
            <person name="Bullock K."/>
            <person name="Deik A."/>
            <person name="Scott J."/>
            <person name="Pierce K.A."/>
            <person name="Xavier R.J."/>
            <person name="Alm E.J."/>
        </authorList>
    </citation>
    <scope>NUCLEOTIDE SEQUENCE [LARGE SCALE GENOMIC DNA]</scope>
    <source>
        <strain evidence="6 12">BIOML-A183</strain>
    </source>
</reference>
<feature type="chain" id="PRO_5042691734" evidence="3">
    <location>
        <begin position="19"/>
        <end position="386"/>
    </location>
</feature>
<dbReference type="EMBL" id="QRJR01000001">
    <property type="protein sequence ID" value="RHH52882.1"/>
    <property type="molecule type" value="Genomic_DNA"/>
</dbReference>
<evidence type="ECO:0000313" key="6">
    <source>
        <dbReference type="EMBL" id="KAA3796954.1"/>
    </source>
</evidence>
<sequence>MTKALFKLFILFITCSTAISCSEQDSPELPDNSGNTNQGIASIDQTQINANGGGFIIRVKADGTWQASSSETWCTLSRTSGNGNGSISGYMKANTGAERSVIITITAGKEEAKFTLKQLAGNGSNPVPDPEKPSGYASMLEIPALKGGSMNQFITHTTKRNGKDYPTYSLEYSYKYKHSYWIAYRFDNTTGGNVGRNEAYKPDPELPSQYAAKHNDYTNSGYTRGHLCASSDRQYSKEANQQTFYMSNISPQSGNGFNQSGSAWNTGEDKVQAWGYNISRSTDTLYVVKGGTIGEGMIKGYIKNEIAIPKYFFMAVLFRSGDNYKAIGFYMPHENLKDDPDKKDPKKYLMSIDALEQETGIDFFHNLPDNIENTVEATYNVNDWQW</sequence>
<evidence type="ECO:0000313" key="8">
    <source>
        <dbReference type="EMBL" id="RGS80751.1"/>
    </source>
</evidence>
<dbReference type="Proteomes" id="UP001214017">
    <property type="component" value="Unassembled WGS sequence"/>
</dbReference>
<dbReference type="InterPro" id="IPR024361">
    <property type="entry name" value="BACON"/>
</dbReference>
<dbReference type="EMBL" id="QRVZ01000021">
    <property type="protein sequence ID" value="RGS80751.1"/>
    <property type="molecule type" value="Genomic_DNA"/>
</dbReference>
<dbReference type="GO" id="GO:0004519">
    <property type="term" value="F:endonuclease activity"/>
    <property type="evidence" value="ECO:0007669"/>
    <property type="project" value="UniProtKB-KW"/>
</dbReference>
<evidence type="ECO:0000313" key="9">
    <source>
        <dbReference type="EMBL" id="RHH52882.1"/>
    </source>
</evidence>
<evidence type="ECO:0000313" key="10">
    <source>
        <dbReference type="Proteomes" id="UP000266492"/>
    </source>
</evidence>
<dbReference type="GO" id="GO:0016787">
    <property type="term" value="F:hydrolase activity"/>
    <property type="evidence" value="ECO:0007669"/>
    <property type="project" value="InterPro"/>
</dbReference>
<gene>
    <name evidence="9" type="ORF">DW206_02420</name>
    <name evidence="8" type="ORF">DWX70_20530</name>
    <name evidence="6" type="ORF">F3F51_28560</name>
    <name evidence="7" type="ORF">PO240_16195</name>
</gene>
<dbReference type="SMART" id="SM00892">
    <property type="entry name" value="Endonuclease_NS"/>
    <property type="match status" value="1"/>
</dbReference>
<evidence type="ECO:0000256" key="2">
    <source>
        <dbReference type="PIRSR" id="PIRSR640255-2"/>
    </source>
</evidence>
<dbReference type="GO" id="GO:0003676">
    <property type="term" value="F:nucleic acid binding"/>
    <property type="evidence" value="ECO:0007669"/>
    <property type="project" value="InterPro"/>
</dbReference>
<proteinExistence type="predicted"/>
<evidence type="ECO:0000313" key="11">
    <source>
        <dbReference type="Proteomes" id="UP000283329"/>
    </source>
</evidence>
<dbReference type="Pfam" id="PF13004">
    <property type="entry name" value="BACON"/>
    <property type="match status" value="1"/>
</dbReference>